<evidence type="ECO:0000313" key="2">
    <source>
        <dbReference type="EMBL" id="KAF2436293.1"/>
    </source>
</evidence>
<reference evidence="2" key="1">
    <citation type="journal article" date="2020" name="Stud. Mycol.">
        <title>101 Dothideomycetes genomes: a test case for predicting lifestyles and emergence of pathogens.</title>
        <authorList>
            <person name="Haridas S."/>
            <person name="Albert R."/>
            <person name="Binder M."/>
            <person name="Bloem J."/>
            <person name="Labutti K."/>
            <person name="Salamov A."/>
            <person name="Andreopoulos B."/>
            <person name="Baker S."/>
            <person name="Barry K."/>
            <person name="Bills G."/>
            <person name="Bluhm B."/>
            <person name="Cannon C."/>
            <person name="Castanera R."/>
            <person name="Culley D."/>
            <person name="Daum C."/>
            <person name="Ezra D."/>
            <person name="Gonzalez J."/>
            <person name="Henrissat B."/>
            <person name="Kuo A."/>
            <person name="Liang C."/>
            <person name="Lipzen A."/>
            <person name="Lutzoni F."/>
            <person name="Magnuson J."/>
            <person name="Mondo S."/>
            <person name="Nolan M."/>
            <person name="Ohm R."/>
            <person name="Pangilinan J."/>
            <person name="Park H.-J."/>
            <person name="Ramirez L."/>
            <person name="Alfaro M."/>
            <person name="Sun H."/>
            <person name="Tritt A."/>
            <person name="Yoshinaga Y."/>
            <person name="Zwiers L.-H."/>
            <person name="Turgeon B."/>
            <person name="Goodwin S."/>
            <person name="Spatafora J."/>
            <person name="Crous P."/>
            <person name="Grigoriev I."/>
        </authorList>
    </citation>
    <scope>NUCLEOTIDE SEQUENCE</scope>
    <source>
        <strain evidence="2">CBS 130266</strain>
    </source>
</reference>
<organism evidence="2 3">
    <name type="scientific">Tothia fuscella</name>
    <dbReference type="NCBI Taxonomy" id="1048955"/>
    <lineage>
        <taxon>Eukaryota</taxon>
        <taxon>Fungi</taxon>
        <taxon>Dikarya</taxon>
        <taxon>Ascomycota</taxon>
        <taxon>Pezizomycotina</taxon>
        <taxon>Dothideomycetes</taxon>
        <taxon>Pleosporomycetidae</taxon>
        <taxon>Venturiales</taxon>
        <taxon>Cylindrosympodiaceae</taxon>
        <taxon>Tothia</taxon>
    </lineage>
</organism>
<dbReference type="Proteomes" id="UP000800235">
    <property type="component" value="Unassembled WGS sequence"/>
</dbReference>
<dbReference type="AlphaFoldDB" id="A0A9P4P3Z1"/>
<dbReference type="EMBL" id="MU007011">
    <property type="protein sequence ID" value="KAF2436293.1"/>
    <property type="molecule type" value="Genomic_DNA"/>
</dbReference>
<gene>
    <name evidence="2" type="ORF">EJ08DRAFT_692163</name>
</gene>
<sequence length="97" mass="10277">MKTTLSSIIAKLLSLLATAALATPITPMGGASLSTEAEPTERRAFGLTSGAHFDAPYFGRPIIGNYQNDIDAADAEEVLGKKYKQEKGSKGLDSLFE</sequence>
<keyword evidence="3" id="KW-1185">Reference proteome</keyword>
<accession>A0A9P4P3Z1</accession>
<feature type="signal peptide" evidence="1">
    <location>
        <begin position="1"/>
        <end position="22"/>
    </location>
</feature>
<name>A0A9P4P3Z1_9PEZI</name>
<comment type="caution">
    <text evidence="2">The sequence shown here is derived from an EMBL/GenBank/DDBJ whole genome shotgun (WGS) entry which is preliminary data.</text>
</comment>
<evidence type="ECO:0000313" key="3">
    <source>
        <dbReference type="Proteomes" id="UP000800235"/>
    </source>
</evidence>
<feature type="chain" id="PRO_5040392811" evidence="1">
    <location>
        <begin position="23"/>
        <end position="97"/>
    </location>
</feature>
<keyword evidence="1" id="KW-0732">Signal</keyword>
<protein>
    <submittedName>
        <fullName evidence="2">Uncharacterized protein</fullName>
    </submittedName>
</protein>
<evidence type="ECO:0000256" key="1">
    <source>
        <dbReference type="SAM" id="SignalP"/>
    </source>
</evidence>
<proteinExistence type="predicted"/>